<feature type="region of interest" description="Disordered" evidence="1">
    <location>
        <begin position="169"/>
        <end position="254"/>
    </location>
</feature>
<protein>
    <recommendedName>
        <fullName evidence="2">C2 NT-type domain-containing protein</fullName>
    </recommendedName>
</protein>
<dbReference type="PANTHER" id="PTHR31344">
    <property type="entry name" value="NUCLEAR PORE COMPLEX PROTEIN NUP205"/>
    <property type="match status" value="1"/>
</dbReference>
<organism evidence="3 4">
    <name type="scientific">Stephania cephalantha</name>
    <dbReference type="NCBI Taxonomy" id="152367"/>
    <lineage>
        <taxon>Eukaryota</taxon>
        <taxon>Viridiplantae</taxon>
        <taxon>Streptophyta</taxon>
        <taxon>Embryophyta</taxon>
        <taxon>Tracheophyta</taxon>
        <taxon>Spermatophyta</taxon>
        <taxon>Magnoliopsida</taxon>
        <taxon>Ranunculales</taxon>
        <taxon>Menispermaceae</taxon>
        <taxon>Menispermoideae</taxon>
        <taxon>Cissampelideae</taxon>
        <taxon>Stephania</taxon>
    </lineage>
</organism>
<feature type="compositionally biased region" description="Polar residues" evidence="1">
    <location>
        <begin position="169"/>
        <end position="182"/>
    </location>
</feature>
<dbReference type="InterPro" id="IPR021827">
    <property type="entry name" value="Nup186/Nup192/Nup205"/>
</dbReference>
<dbReference type="Proteomes" id="UP001419268">
    <property type="component" value="Unassembled WGS sequence"/>
</dbReference>
<reference evidence="3 4" key="1">
    <citation type="submission" date="2024-01" db="EMBL/GenBank/DDBJ databases">
        <title>Genome assemblies of Stephania.</title>
        <authorList>
            <person name="Yang L."/>
        </authorList>
    </citation>
    <scope>NUCLEOTIDE SEQUENCE [LARGE SCALE GENOMIC DNA]</scope>
    <source>
        <strain evidence="3">JXDWG</strain>
        <tissue evidence="3">Leaf</tissue>
    </source>
</reference>
<proteinExistence type="predicted"/>
<keyword evidence="4" id="KW-1185">Reference proteome</keyword>
<feature type="compositionally biased region" description="Basic and acidic residues" evidence="1">
    <location>
        <begin position="268"/>
        <end position="277"/>
    </location>
</feature>
<accession>A0AAP0NWA3</accession>
<gene>
    <name evidence="3" type="ORF">Scep_018133</name>
</gene>
<evidence type="ECO:0000256" key="1">
    <source>
        <dbReference type="SAM" id="MobiDB-lite"/>
    </source>
</evidence>
<evidence type="ECO:0000313" key="4">
    <source>
        <dbReference type="Proteomes" id="UP001419268"/>
    </source>
</evidence>
<evidence type="ECO:0000259" key="2">
    <source>
        <dbReference type="PROSITE" id="PS51840"/>
    </source>
</evidence>
<dbReference type="InterPro" id="IPR019448">
    <property type="entry name" value="NT-C2"/>
</dbReference>
<dbReference type="AlphaFoldDB" id="A0AAP0NWA3"/>
<feature type="compositionally biased region" description="Acidic residues" evidence="1">
    <location>
        <begin position="197"/>
        <end position="212"/>
    </location>
</feature>
<feature type="compositionally biased region" description="Acidic residues" evidence="1">
    <location>
        <begin position="394"/>
        <end position="407"/>
    </location>
</feature>
<dbReference type="Pfam" id="PF10358">
    <property type="entry name" value="NT-C2"/>
    <property type="match status" value="1"/>
</dbReference>
<feature type="compositionally biased region" description="Low complexity" evidence="1">
    <location>
        <begin position="508"/>
        <end position="517"/>
    </location>
</feature>
<evidence type="ECO:0000313" key="3">
    <source>
        <dbReference type="EMBL" id="KAK9120040.1"/>
    </source>
</evidence>
<comment type="caution">
    <text evidence="3">The sequence shown here is derived from an EMBL/GenBank/DDBJ whole genome shotgun (WGS) entry which is preliminary data.</text>
</comment>
<feature type="region of interest" description="Disordered" evidence="1">
    <location>
        <begin position="268"/>
        <end position="298"/>
    </location>
</feature>
<feature type="compositionally biased region" description="Low complexity" evidence="1">
    <location>
        <begin position="280"/>
        <end position="295"/>
    </location>
</feature>
<dbReference type="PANTHER" id="PTHR31344:SF15">
    <property type="entry name" value="EEIG1_EHBP1 PROTEIN AMINO-TERMINAL DOMAIN PROTEIN"/>
    <property type="match status" value="1"/>
</dbReference>
<dbReference type="GO" id="GO:0005643">
    <property type="term" value="C:nuclear pore"/>
    <property type="evidence" value="ECO:0007669"/>
    <property type="project" value="InterPro"/>
</dbReference>
<dbReference type="PROSITE" id="PS51840">
    <property type="entry name" value="C2_NT"/>
    <property type="match status" value="1"/>
</dbReference>
<feature type="region of interest" description="Disordered" evidence="1">
    <location>
        <begin position="495"/>
        <end position="558"/>
    </location>
</feature>
<feature type="domain" description="C2 NT-type" evidence="2">
    <location>
        <begin position="7"/>
        <end position="165"/>
    </location>
</feature>
<dbReference type="EMBL" id="JBBNAG010000007">
    <property type="protein sequence ID" value="KAK9120040.1"/>
    <property type="molecule type" value="Genomic_DNA"/>
</dbReference>
<sequence length="1079" mass="119272">MVLGLKSKIRKSPTVHVDYLVHVQEIKPWPPSQSLRSLRSVVLQWENGEKNSGSTSSVVPSLGSGGGDGRIEFSESFRLSVTLSREFHLRSGDGETFQKNYLEFNLYEPRRDKAVRGQHLGSAMVDLAECGILKETVIISAQMNCKRSFRNTAPPVLVIKIQPFDKHSSSSIAKVPQSNELSSGKDSKDSVSALMNEEYDEESEIASFTDDDVSSHSSVTTSSAFETSGVLSTKGEENALEQVEDSTEKGDDQLELPVEPTALKLEVNQRSETEKHLNRGSSAAAAAELSSGGESPENKQAFLHGIAQTSVMAPSGIIDADHGQYNSSSMMHEFKEIEIKHNKSINSPNLKDLRQEELSEEVTRGNGINVLNVQDSEYELKINRNNIEAKVECSDDPGLNDEDSQLESEDHRKMSGQTNNNSEVFGVTDIAFVDNMEKKYGDSHHEDECNGKLEAENCNSTDHEHLNELSPESIGNLGAGVGDRTGTRNGILLKSNSLSSGQRHVRSVRSSSDSLNVNGSASSNQIMGERKDIHNLDSPQSQKKGLTAHSRDTRTSLSDGKLQQLENRLEKLEDELREAAALELALYSVVAEHGSSVNKVHAPARRLSRLYIHAWRQSSEARRASAAKSTVSGLVLVAKACGNDVPRLTFWLSNSIVLRAIISLALVDSKSILAGCNVETNGNRKDNGIRSKLGWRESSSSKIDNKFGNWENPNTFTTALEKIEAWIFSRIIESVWWQTFTPHMQPASREANEQKIRSSLRNSFGKKPILSDQEQAHFSAELWKKAFEDACEKLCPVRAAGHECGCLAVLARLVMEQCVDRLDVAMFNAILRESDDEIPTDPVSDPISDSKVLPIPAGKSSFGVGAQLKNTIGNWSRWLTDLFGIDDDECHEEEYELDDNYREDSRISSKSFLLLNALSDLMMLPKDMLLNRSIRKEVCPNLGSPLIKRILSNFTPDEFCLDPIPDDVFEALDAEDLVEADEELSLRDFPCDAAPVVYAPPSVASLESVIGEAGNESPLTRSSSSLLRKSYTSDDELEELDSPFASLFDGHTAASPKWIAKDNSQHVVRYRLLQEVWRD</sequence>
<name>A0AAP0NWA3_9MAGN</name>
<feature type="region of interest" description="Disordered" evidence="1">
    <location>
        <begin position="392"/>
        <end position="421"/>
    </location>
</feature>